<name>A0ABN6L049_9FLAO</name>
<keyword evidence="10 13" id="KW-0067">ATP-binding</keyword>
<organism evidence="15 16">
    <name type="scientific">Flavobacterium ammoniigenes</name>
    <dbReference type="NCBI Taxonomy" id="1751095"/>
    <lineage>
        <taxon>Bacteria</taxon>
        <taxon>Pseudomonadati</taxon>
        <taxon>Bacteroidota</taxon>
        <taxon>Flavobacteriia</taxon>
        <taxon>Flavobacteriales</taxon>
        <taxon>Flavobacteriaceae</taxon>
        <taxon>Flavobacterium</taxon>
    </lineage>
</organism>
<evidence type="ECO:0000256" key="6">
    <source>
        <dbReference type="ARBA" id="ARBA00022679"/>
    </source>
</evidence>
<dbReference type="RefSeq" id="WP_229316395.1">
    <property type="nucleotide sequence ID" value="NZ_AP025184.1"/>
</dbReference>
<dbReference type="Pfam" id="PF01300">
    <property type="entry name" value="Sua5_yciO_yrdC"/>
    <property type="match status" value="1"/>
</dbReference>
<dbReference type="Gene3D" id="3.40.50.11030">
    <property type="entry name" value="Threonylcarbamoyl-AMP synthase, C-terminal domain"/>
    <property type="match status" value="1"/>
</dbReference>
<evidence type="ECO:0000256" key="10">
    <source>
        <dbReference type="ARBA" id="ARBA00022840"/>
    </source>
</evidence>
<dbReference type="Proteomes" id="UP001319867">
    <property type="component" value="Chromosome"/>
</dbReference>
<evidence type="ECO:0000256" key="9">
    <source>
        <dbReference type="ARBA" id="ARBA00022741"/>
    </source>
</evidence>
<keyword evidence="5 13" id="KW-0963">Cytoplasm</keyword>
<proteinExistence type="inferred from homology"/>
<dbReference type="Gene3D" id="3.90.870.10">
    <property type="entry name" value="DHBP synthase"/>
    <property type="match status" value="1"/>
</dbReference>
<dbReference type="Pfam" id="PF03481">
    <property type="entry name" value="Sua5_C"/>
    <property type="match status" value="1"/>
</dbReference>
<dbReference type="EC" id="2.7.7.87" evidence="3 13"/>
<evidence type="ECO:0000256" key="5">
    <source>
        <dbReference type="ARBA" id="ARBA00022490"/>
    </source>
</evidence>
<evidence type="ECO:0000313" key="15">
    <source>
        <dbReference type="EMBL" id="BDB55004.1"/>
    </source>
</evidence>
<evidence type="ECO:0000256" key="11">
    <source>
        <dbReference type="ARBA" id="ARBA00029774"/>
    </source>
</evidence>
<dbReference type="NCBIfam" id="TIGR00057">
    <property type="entry name" value="L-threonylcarbamoyladenylate synthase"/>
    <property type="match status" value="1"/>
</dbReference>
<dbReference type="PANTHER" id="PTHR17490">
    <property type="entry name" value="SUA5"/>
    <property type="match status" value="1"/>
</dbReference>
<evidence type="ECO:0000259" key="14">
    <source>
        <dbReference type="PROSITE" id="PS51163"/>
    </source>
</evidence>
<dbReference type="InterPro" id="IPR006070">
    <property type="entry name" value="Sua5-like_dom"/>
</dbReference>
<dbReference type="InterPro" id="IPR005145">
    <property type="entry name" value="Sua5_C"/>
</dbReference>
<keyword evidence="6 13" id="KW-0808">Transferase</keyword>
<reference evidence="15 16" key="2">
    <citation type="journal article" date="2022" name="Microorganisms">
        <title>Complete Genome Sequences of Two Flavobacterium ammonificans Strains and a Flavobacterium ammoniigenes Strain of Ammonifying Bacterioplankton Isolated from Surface River Water.</title>
        <authorList>
            <person name="Suda W."/>
            <person name="Ogata Y."/>
            <person name="Shindo C."/>
            <person name="Watanabe K."/>
        </authorList>
    </citation>
    <scope>NUCLEOTIDE SEQUENCE [LARGE SCALE GENOMIC DNA]</scope>
    <source>
        <strain evidence="15 16">GENT5</strain>
    </source>
</reference>
<comment type="catalytic activity">
    <reaction evidence="12 13">
        <text>L-threonine + hydrogencarbonate + ATP = L-threonylcarbamoyladenylate + diphosphate + H2O</text>
        <dbReference type="Rhea" id="RHEA:36407"/>
        <dbReference type="ChEBI" id="CHEBI:15377"/>
        <dbReference type="ChEBI" id="CHEBI:17544"/>
        <dbReference type="ChEBI" id="CHEBI:30616"/>
        <dbReference type="ChEBI" id="CHEBI:33019"/>
        <dbReference type="ChEBI" id="CHEBI:57926"/>
        <dbReference type="ChEBI" id="CHEBI:73682"/>
        <dbReference type="EC" id="2.7.7.87"/>
    </reaction>
</comment>
<evidence type="ECO:0000256" key="7">
    <source>
        <dbReference type="ARBA" id="ARBA00022694"/>
    </source>
</evidence>
<dbReference type="SUPFAM" id="SSF55821">
    <property type="entry name" value="YrdC/RibB"/>
    <property type="match status" value="1"/>
</dbReference>
<gene>
    <name evidence="15" type="ORF">GENT5_13090</name>
</gene>
<evidence type="ECO:0000313" key="16">
    <source>
        <dbReference type="Proteomes" id="UP001319867"/>
    </source>
</evidence>
<evidence type="ECO:0000256" key="2">
    <source>
        <dbReference type="ARBA" id="ARBA00007663"/>
    </source>
</evidence>
<evidence type="ECO:0000256" key="1">
    <source>
        <dbReference type="ARBA" id="ARBA00004496"/>
    </source>
</evidence>
<comment type="subcellular location">
    <subcellularLocation>
        <location evidence="1 13">Cytoplasm</location>
    </subcellularLocation>
</comment>
<evidence type="ECO:0000256" key="3">
    <source>
        <dbReference type="ARBA" id="ARBA00012584"/>
    </source>
</evidence>
<keyword evidence="9 13" id="KW-0547">Nucleotide-binding</keyword>
<dbReference type="EMBL" id="AP025184">
    <property type="protein sequence ID" value="BDB55004.1"/>
    <property type="molecule type" value="Genomic_DNA"/>
</dbReference>
<evidence type="ECO:0000256" key="13">
    <source>
        <dbReference type="PIRNR" id="PIRNR004930"/>
    </source>
</evidence>
<reference evidence="15 16" key="1">
    <citation type="journal article" date="2022" name="Int. J. Syst. Evol. Microbiol.">
        <title>Flavobacterium ammonificans sp. nov. and Flavobacterium ammoniigenes sp. nov., ammonifying bacteria isolated from surface river water.</title>
        <authorList>
            <person name="Watanabe K."/>
            <person name="Kitamura T."/>
            <person name="Ogata Y."/>
            <person name="Shindo C."/>
            <person name="Suda W."/>
        </authorList>
    </citation>
    <scope>NUCLEOTIDE SEQUENCE [LARGE SCALE GENOMIC DNA]</scope>
    <source>
        <strain evidence="15 16">GENT5</strain>
    </source>
</reference>
<protein>
    <recommendedName>
        <fullName evidence="4 13">Threonylcarbamoyl-AMP synthase</fullName>
        <shortName evidence="13">TC-AMP synthase</shortName>
        <ecNumber evidence="3 13">2.7.7.87</ecNumber>
    </recommendedName>
    <alternativeName>
        <fullName evidence="11 13">L-threonylcarbamoyladenylate synthase</fullName>
    </alternativeName>
</protein>
<feature type="domain" description="YrdC-like" evidence="14">
    <location>
        <begin position="5"/>
        <end position="191"/>
    </location>
</feature>
<dbReference type="InterPro" id="IPR038385">
    <property type="entry name" value="Sua5/YwlC_C"/>
</dbReference>
<evidence type="ECO:0000256" key="8">
    <source>
        <dbReference type="ARBA" id="ARBA00022695"/>
    </source>
</evidence>
<dbReference type="PANTHER" id="PTHR17490:SF16">
    <property type="entry name" value="THREONYLCARBAMOYL-AMP SYNTHASE"/>
    <property type="match status" value="1"/>
</dbReference>
<comment type="function">
    <text evidence="13">Required for the formation of a threonylcarbamoyl group on adenosine at position 37 (t(6)A37) in tRNAs that read codons beginning with adenine.</text>
</comment>
<keyword evidence="8 13" id="KW-0548">Nucleotidyltransferase</keyword>
<accession>A0ABN6L049</accession>
<keyword evidence="7 13" id="KW-0819">tRNA processing</keyword>
<dbReference type="PIRSF" id="PIRSF004930">
    <property type="entry name" value="Tln_factor_SUA5"/>
    <property type="match status" value="1"/>
</dbReference>
<evidence type="ECO:0000256" key="12">
    <source>
        <dbReference type="ARBA" id="ARBA00048366"/>
    </source>
</evidence>
<sequence length="320" mass="35300">MTLITNDISYAIKTLNKGNVAAIPTETVYGLAANIFDETAVKQIFEIKNRPNNNPLIVHLKSTEQLKEVAKEIPPLATQLATQFWPGALTLVLNKQDCISDWVTSGKTTVAVRVPNHPLTLELLHHLNFPLAAPSANPFGSISPTNAKHVFDYFQNKIDVILDGGNCPNGIESTIIGFEGEQPVLYRFGAIPIEEIEKIVGPIKVHNKDSIAPSAPGMFTKHYAPKTKSFLVEDIEKKLKSISSEKIGVLLFQNKVKTSKPIVQYILSPTGDFKEASKNLYSYLHELDALSLDILLIEKLPNINLGKSINDRLNRAVAEL</sequence>
<dbReference type="InterPro" id="IPR050156">
    <property type="entry name" value="TC-AMP_synthase_SUA5"/>
</dbReference>
<dbReference type="InterPro" id="IPR017945">
    <property type="entry name" value="DHBP_synth_RibB-like_a/b_dom"/>
</dbReference>
<dbReference type="PROSITE" id="PS51163">
    <property type="entry name" value="YRDC"/>
    <property type="match status" value="1"/>
</dbReference>
<dbReference type="InterPro" id="IPR010923">
    <property type="entry name" value="T(6)A37_SUA5"/>
</dbReference>
<evidence type="ECO:0000256" key="4">
    <source>
        <dbReference type="ARBA" id="ARBA00015492"/>
    </source>
</evidence>
<comment type="similarity">
    <text evidence="2 13">Belongs to the SUA5 family.</text>
</comment>
<keyword evidence="16" id="KW-1185">Reference proteome</keyword>